<dbReference type="EMBL" id="OM638103">
    <property type="protein sequence ID" value="UNY47105.1"/>
    <property type="molecule type" value="Genomic_DNA"/>
</dbReference>
<organism evidence="1 2">
    <name type="scientific">Cronobacter phage LPCS28</name>
    <dbReference type="NCBI Taxonomy" id="2924885"/>
    <lineage>
        <taxon>Viruses</taxon>
        <taxon>Duplodnaviria</taxon>
        <taxon>Heunggongvirae</taxon>
        <taxon>Uroviricota</taxon>
        <taxon>Caudoviricetes</taxon>
        <taxon>Pantevenvirales</taxon>
        <taxon>Straboviridae</taxon>
        <taxon>Nanhuvirus</taxon>
        <taxon>Nanhuvirus LPCS28</taxon>
    </lineage>
</organism>
<accession>A0AAE9K6L7</accession>
<sequence length="88" mass="10464">MKLLTFSPNAIAARQEAYRARKESLNTDLQNISELIKDKIRTGNNWIVYQIAHKENMSFIIEILRDQGYKVKRNWLFHSAQNEIEVNW</sequence>
<evidence type="ECO:0000313" key="1">
    <source>
        <dbReference type="EMBL" id="UNY47105.1"/>
    </source>
</evidence>
<protein>
    <submittedName>
        <fullName evidence="1">Uncharacterized protein</fullName>
    </submittedName>
</protein>
<evidence type="ECO:0000313" key="2">
    <source>
        <dbReference type="Proteomes" id="UP000832072"/>
    </source>
</evidence>
<gene>
    <name evidence="1" type="ORF">EHEKIMEA_00223</name>
</gene>
<name>A0AAE9K6L7_9CAUD</name>
<dbReference type="Proteomes" id="UP000832072">
    <property type="component" value="Segment"/>
</dbReference>
<reference evidence="1 2" key="1">
    <citation type="submission" date="2022-02" db="EMBL/GenBank/DDBJ databases">
        <authorList>
            <person name="Tian F."/>
            <person name="Li J."/>
            <person name="Li F."/>
            <person name="Tong Y."/>
        </authorList>
    </citation>
    <scope>NUCLEOTIDE SEQUENCE [LARGE SCALE GENOMIC DNA]</scope>
</reference>
<proteinExistence type="predicted"/>
<keyword evidence="2" id="KW-1185">Reference proteome</keyword>